<comment type="subcellular location">
    <subcellularLocation>
        <location evidence="1">Membrane</location>
        <topology evidence="1">Multi-pass membrane protein</topology>
    </subcellularLocation>
</comment>
<keyword evidence="8" id="KW-1185">Reference proteome</keyword>
<proteinExistence type="predicted"/>
<dbReference type="KEGG" id="psq:PUNSTDRAFT_109399"/>
<sequence>MSDSDPSPPPPPYEVDNPTSSTFAHTTPVEALNESSSVRRINQKLANVDGLGISEDGKVVIPPTLERAYSRLLFPPSYVVVGVYRLCTDKSLYVPAWKKCKHGVVRGGVVGTIWALFTFNIQRKFIELFLIHSPRVTGLSEETVFGYRMPFSLPTYAAVFFLSSQVTAILTFFLSRNIRIARERVWEQTVASRGKGKDFWQPYTEEWLRPPQPNPKPFWSLDRWFGSFIARMIVRRVLLAPLNFVPFVGIFISAWFKALGTATYLHKPYFSAKKMTHEQCAIFVEERKWEYRSFGFAAALLESIPLVGLVFTISNRIGAAMWAHDLEKNQHYIASERAKGHVIDGQSLARGGALFTPTEKQRKHLEGISMTDVDIPGDYVGS</sequence>
<evidence type="ECO:0000256" key="2">
    <source>
        <dbReference type="ARBA" id="ARBA00022692"/>
    </source>
</evidence>
<evidence type="ECO:0000313" key="8">
    <source>
        <dbReference type="Proteomes" id="UP000054196"/>
    </source>
</evidence>
<protein>
    <submittedName>
        <fullName evidence="7">Uncharacterized protein</fullName>
    </submittedName>
</protein>
<keyword evidence="4 6" id="KW-0472">Membrane</keyword>
<name>R7S0Y7_PUNST</name>
<feature type="transmembrane region" description="Helical" evidence="6">
    <location>
        <begin position="153"/>
        <end position="174"/>
    </location>
</feature>
<dbReference type="InterPro" id="IPR059112">
    <property type="entry name" value="CysZ/EI24"/>
</dbReference>
<organism evidence="7 8">
    <name type="scientific">Punctularia strigosozonata (strain HHB-11173)</name>
    <name type="common">White-rot fungus</name>
    <dbReference type="NCBI Taxonomy" id="741275"/>
    <lineage>
        <taxon>Eukaryota</taxon>
        <taxon>Fungi</taxon>
        <taxon>Dikarya</taxon>
        <taxon>Basidiomycota</taxon>
        <taxon>Agaricomycotina</taxon>
        <taxon>Agaricomycetes</taxon>
        <taxon>Corticiales</taxon>
        <taxon>Punctulariaceae</taxon>
        <taxon>Punctularia</taxon>
    </lineage>
</organism>
<dbReference type="AlphaFoldDB" id="R7S0Y7"/>
<feature type="transmembrane region" description="Helical" evidence="6">
    <location>
        <begin position="294"/>
        <end position="313"/>
    </location>
</feature>
<evidence type="ECO:0000256" key="6">
    <source>
        <dbReference type="SAM" id="Phobius"/>
    </source>
</evidence>
<accession>R7S0Y7</accession>
<feature type="compositionally biased region" description="Pro residues" evidence="5">
    <location>
        <begin position="1"/>
        <end position="13"/>
    </location>
</feature>
<dbReference type="EMBL" id="JH687562">
    <property type="protein sequence ID" value="EIN03514.1"/>
    <property type="molecule type" value="Genomic_DNA"/>
</dbReference>
<feature type="region of interest" description="Disordered" evidence="5">
    <location>
        <begin position="1"/>
        <end position="21"/>
    </location>
</feature>
<dbReference type="InterPro" id="IPR052786">
    <property type="entry name" value="Spore_wall_assembly"/>
</dbReference>
<evidence type="ECO:0000256" key="4">
    <source>
        <dbReference type="ARBA" id="ARBA00023136"/>
    </source>
</evidence>
<dbReference type="GeneID" id="18876232"/>
<dbReference type="Pfam" id="PF07264">
    <property type="entry name" value="EI24"/>
    <property type="match status" value="1"/>
</dbReference>
<feature type="transmembrane region" description="Helical" evidence="6">
    <location>
        <begin position="237"/>
        <end position="256"/>
    </location>
</feature>
<dbReference type="OMA" id="WDQTVAS"/>
<evidence type="ECO:0000313" key="7">
    <source>
        <dbReference type="EMBL" id="EIN03514.1"/>
    </source>
</evidence>
<reference evidence="8" key="1">
    <citation type="journal article" date="2012" name="Science">
        <title>The Paleozoic origin of enzymatic lignin decomposition reconstructed from 31 fungal genomes.</title>
        <authorList>
            <person name="Floudas D."/>
            <person name="Binder M."/>
            <person name="Riley R."/>
            <person name="Barry K."/>
            <person name="Blanchette R.A."/>
            <person name="Henrissat B."/>
            <person name="Martinez A.T."/>
            <person name="Otillar R."/>
            <person name="Spatafora J.W."/>
            <person name="Yadav J.S."/>
            <person name="Aerts A."/>
            <person name="Benoit I."/>
            <person name="Boyd A."/>
            <person name="Carlson A."/>
            <person name="Copeland A."/>
            <person name="Coutinho P.M."/>
            <person name="de Vries R.P."/>
            <person name="Ferreira P."/>
            <person name="Findley K."/>
            <person name="Foster B."/>
            <person name="Gaskell J."/>
            <person name="Glotzer D."/>
            <person name="Gorecki P."/>
            <person name="Heitman J."/>
            <person name="Hesse C."/>
            <person name="Hori C."/>
            <person name="Igarashi K."/>
            <person name="Jurgens J.A."/>
            <person name="Kallen N."/>
            <person name="Kersten P."/>
            <person name="Kohler A."/>
            <person name="Kuees U."/>
            <person name="Kumar T.K.A."/>
            <person name="Kuo A."/>
            <person name="LaButti K."/>
            <person name="Larrondo L.F."/>
            <person name="Lindquist E."/>
            <person name="Ling A."/>
            <person name="Lombard V."/>
            <person name="Lucas S."/>
            <person name="Lundell T."/>
            <person name="Martin R."/>
            <person name="McLaughlin D.J."/>
            <person name="Morgenstern I."/>
            <person name="Morin E."/>
            <person name="Murat C."/>
            <person name="Nagy L.G."/>
            <person name="Nolan M."/>
            <person name="Ohm R.A."/>
            <person name="Patyshakuliyeva A."/>
            <person name="Rokas A."/>
            <person name="Ruiz-Duenas F.J."/>
            <person name="Sabat G."/>
            <person name="Salamov A."/>
            <person name="Samejima M."/>
            <person name="Schmutz J."/>
            <person name="Slot J.C."/>
            <person name="St John F."/>
            <person name="Stenlid J."/>
            <person name="Sun H."/>
            <person name="Sun S."/>
            <person name="Syed K."/>
            <person name="Tsang A."/>
            <person name="Wiebenga A."/>
            <person name="Young D."/>
            <person name="Pisabarro A."/>
            <person name="Eastwood D.C."/>
            <person name="Martin F."/>
            <person name="Cullen D."/>
            <person name="Grigoriev I.V."/>
            <person name="Hibbett D.S."/>
        </authorList>
    </citation>
    <scope>NUCLEOTIDE SEQUENCE [LARGE SCALE GENOMIC DNA]</scope>
    <source>
        <strain evidence="8">HHB-11173 SS5</strain>
    </source>
</reference>
<keyword evidence="3 6" id="KW-1133">Transmembrane helix</keyword>
<evidence type="ECO:0000256" key="1">
    <source>
        <dbReference type="ARBA" id="ARBA00004141"/>
    </source>
</evidence>
<keyword evidence="2 6" id="KW-0812">Transmembrane</keyword>
<dbReference type="OrthoDB" id="10012223at2759"/>
<evidence type="ECO:0000256" key="3">
    <source>
        <dbReference type="ARBA" id="ARBA00022989"/>
    </source>
</evidence>
<dbReference type="RefSeq" id="XP_007389286.1">
    <property type="nucleotide sequence ID" value="XM_007389224.1"/>
</dbReference>
<evidence type="ECO:0000256" key="5">
    <source>
        <dbReference type="SAM" id="MobiDB-lite"/>
    </source>
</evidence>
<dbReference type="eggNOG" id="ENOG502RYFY">
    <property type="taxonomic scope" value="Eukaryota"/>
</dbReference>
<dbReference type="PANTHER" id="PTHR34292:SF2">
    <property type="entry name" value="OUTER SPORE WALL PROTEIN LDS1"/>
    <property type="match status" value="1"/>
</dbReference>
<dbReference type="HOGENOM" id="CLU_057756_0_0_1"/>
<gene>
    <name evidence="7" type="ORF">PUNSTDRAFT_109399</name>
</gene>
<dbReference type="PANTHER" id="PTHR34292">
    <property type="entry name" value="OUTER SPORE WALL PROTEIN LDS1"/>
    <property type="match status" value="1"/>
</dbReference>
<dbReference type="Proteomes" id="UP000054196">
    <property type="component" value="Unassembled WGS sequence"/>
</dbReference>